<comment type="caution">
    <text evidence="7">The sequence shown here is derived from an EMBL/GenBank/DDBJ whole genome shotgun (WGS) entry which is preliminary data.</text>
</comment>
<feature type="transmembrane region" description="Helical" evidence="5">
    <location>
        <begin position="178"/>
        <end position="196"/>
    </location>
</feature>
<evidence type="ECO:0000256" key="5">
    <source>
        <dbReference type="SAM" id="Phobius"/>
    </source>
</evidence>
<dbReference type="CDD" id="cd07042">
    <property type="entry name" value="STAS_SulP_like_sulfate_transporter"/>
    <property type="match status" value="1"/>
</dbReference>
<feature type="transmembrane region" description="Helical" evidence="5">
    <location>
        <begin position="72"/>
        <end position="92"/>
    </location>
</feature>
<dbReference type="PANTHER" id="PTHR11814">
    <property type="entry name" value="SULFATE TRANSPORTER"/>
    <property type="match status" value="1"/>
</dbReference>
<accession>A0A317C2G6</accession>
<keyword evidence="8" id="KW-1185">Reference proteome</keyword>
<dbReference type="OrthoDB" id="9769739at2"/>
<evidence type="ECO:0000256" key="3">
    <source>
        <dbReference type="ARBA" id="ARBA00022989"/>
    </source>
</evidence>
<feature type="transmembrane region" description="Helical" evidence="5">
    <location>
        <begin position="343"/>
        <end position="363"/>
    </location>
</feature>
<dbReference type="NCBIfam" id="TIGR00815">
    <property type="entry name" value="sulP"/>
    <property type="match status" value="1"/>
</dbReference>
<evidence type="ECO:0000313" key="8">
    <source>
        <dbReference type="Proteomes" id="UP000245539"/>
    </source>
</evidence>
<dbReference type="GO" id="GO:0016020">
    <property type="term" value="C:membrane"/>
    <property type="evidence" value="ECO:0007669"/>
    <property type="project" value="UniProtKB-SubCell"/>
</dbReference>
<feature type="transmembrane region" description="Helical" evidence="5">
    <location>
        <begin position="368"/>
        <end position="387"/>
    </location>
</feature>
<dbReference type="InterPro" id="IPR002645">
    <property type="entry name" value="STAS_dom"/>
</dbReference>
<feature type="domain" description="STAS" evidence="6">
    <location>
        <begin position="453"/>
        <end position="571"/>
    </location>
</feature>
<dbReference type="GO" id="GO:0055085">
    <property type="term" value="P:transmembrane transport"/>
    <property type="evidence" value="ECO:0007669"/>
    <property type="project" value="InterPro"/>
</dbReference>
<dbReference type="Proteomes" id="UP000245539">
    <property type="component" value="Unassembled WGS sequence"/>
</dbReference>
<reference evidence="7 8" key="1">
    <citation type="submission" date="2018-05" db="EMBL/GenBank/DDBJ databases">
        <title>Leucothrix arctica sp. nov., isolated from Arctic seawater.</title>
        <authorList>
            <person name="Choi A."/>
            <person name="Baek K."/>
        </authorList>
    </citation>
    <scope>NUCLEOTIDE SEQUENCE [LARGE SCALE GENOMIC DNA]</scope>
    <source>
        <strain evidence="7 8">JCM 18388</strain>
    </source>
</reference>
<feature type="transmembrane region" description="Helical" evidence="5">
    <location>
        <begin position="216"/>
        <end position="236"/>
    </location>
</feature>
<protein>
    <submittedName>
        <fullName evidence="7">Sodium-independent anion transporter</fullName>
    </submittedName>
</protein>
<feature type="transmembrane region" description="Helical" evidence="5">
    <location>
        <begin position="98"/>
        <end position="118"/>
    </location>
</feature>
<dbReference type="PROSITE" id="PS50801">
    <property type="entry name" value="STAS"/>
    <property type="match status" value="1"/>
</dbReference>
<feature type="transmembrane region" description="Helical" evidence="5">
    <location>
        <begin position="125"/>
        <end position="147"/>
    </location>
</feature>
<evidence type="ECO:0000313" key="7">
    <source>
        <dbReference type="EMBL" id="PWQ92381.1"/>
    </source>
</evidence>
<organism evidence="7 8">
    <name type="scientific">Leucothrix pacifica</name>
    <dbReference type="NCBI Taxonomy" id="1247513"/>
    <lineage>
        <taxon>Bacteria</taxon>
        <taxon>Pseudomonadati</taxon>
        <taxon>Pseudomonadota</taxon>
        <taxon>Gammaproteobacteria</taxon>
        <taxon>Thiotrichales</taxon>
        <taxon>Thiotrichaceae</taxon>
        <taxon>Leucothrix</taxon>
    </lineage>
</organism>
<dbReference type="Pfam" id="PF00916">
    <property type="entry name" value="Sulfate_transp"/>
    <property type="match status" value="1"/>
</dbReference>
<gene>
    <name evidence="7" type="ORF">DKW60_21430</name>
</gene>
<keyword evidence="3 5" id="KW-1133">Transmembrane helix</keyword>
<dbReference type="Pfam" id="PF01740">
    <property type="entry name" value="STAS"/>
    <property type="match status" value="1"/>
</dbReference>
<keyword evidence="4 5" id="KW-0472">Membrane</keyword>
<dbReference type="AlphaFoldDB" id="A0A317C2G6"/>
<evidence type="ECO:0000259" key="6">
    <source>
        <dbReference type="PROSITE" id="PS50801"/>
    </source>
</evidence>
<dbReference type="InterPro" id="IPR011547">
    <property type="entry name" value="SLC26A/SulP_dom"/>
</dbReference>
<dbReference type="RefSeq" id="WP_109839707.1">
    <property type="nucleotide sequence ID" value="NZ_QGKM01000094.1"/>
</dbReference>
<comment type="subcellular location">
    <subcellularLocation>
        <location evidence="1">Membrane</location>
        <topology evidence="1">Multi-pass membrane protein</topology>
    </subcellularLocation>
</comment>
<name>A0A317C2G6_9GAMM</name>
<evidence type="ECO:0000256" key="1">
    <source>
        <dbReference type="ARBA" id="ARBA00004141"/>
    </source>
</evidence>
<dbReference type="InterPro" id="IPR001902">
    <property type="entry name" value="SLC26A/SulP_fam"/>
</dbReference>
<dbReference type="Gene3D" id="3.30.750.24">
    <property type="entry name" value="STAS domain"/>
    <property type="match status" value="1"/>
</dbReference>
<dbReference type="SUPFAM" id="SSF52091">
    <property type="entry name" value="SpoIIaa-like"/>
    <property type="match status" value="1"/>
</dbReference>
<feature type="transmembrane region" description="Helical" evidence="5">
    <location>
        <begin position="268"/>
        <end position="293"/>
    </location>
</feature>
<evidence type="ECO:0000256" key="4">
    <source>
        <dbReference type="ARBA" id="ARBA00023136"/>
    </source>
</evidence>
<evidence type="ECO:0000256" key="2">
    <source>
        <dbReference type="ARBA" id="ARBA00022692"/>
    </source>
</evidence>
<dbReference type="InterPro" id="IPR036513">
    <property type="entry name" value="STAS_dom_sf"/>
</dbReference>
<feature type="transmembrane region" description="Helical" evidence="5">
    <location>
        <begin position="399"/>
        <end position="429"/>
    </location>
</feature>
<feature type="transmembrane region" description="Helical" evidence="5">
    <location>
        <begin position="305"/>
        <end position="323"/>
    </location>
</feature>
<dbReference type="EMBL" id="QGKM01000094">
    <property type="protein sequence ID" value="PWQ92381.1"/>
    <property type="molecule type" value="Genomic_DNA"/>
</dbReference>
<proteinExistence type="predicted"/>
<keyword evidence="2 5" id="KW-0812">Transmembrane</keyword>
<sequence>MRFLSYLPAWDWLKDYDKKLFADDSMAALIVTIMLIPQSLAYALLAGLPAQVGLYASIFPLLGYALFGSSRVLAVGPVAVVSLLTASSIGAIAEAGSIAYIEAALALALLSGIFMLLLGLLRAGFVANFLSHSVISGFITASGILIATSQLKHLLGISAHGHSLPELLSSLFAGLDQFSLWTLLIGVAATAFLFWVRSSLKALLLRRGFSSALADIVSKAGPVAAIVVSILLVRVLSLDEQGVSIVGEIPQGIPPVTVPPFNWELWKALLPAAIVISIIGFVESVSVAQTLAAKRRQSIDPNRELLGLGAANIASAMGGGYPVTGGFARSVVNFDAGARTPMAGVLTAAGILLATLLLTPLFFYLPKAVLAATIIVAVVSLIDIDAIKHTWRYSKTDFAAMFATIMVVLLLGVEAGVIVGVSVSILVLLWQTSRPHIAVVGQVGDTEHFRNYLRHDVKMLETAIMMRIDERLYFANSRNLEQRLLKMASEHPKLKDVVLVCTAVNDIDSSAVETLERINELLETMGVTFHLAEVKGPVMDKLQRSHLLHALTGQVHLSQYAVFKQLQQAEV</sequence>